<dbReference type="InterPro" id="IPR011660">
    <property type="entry name" value="VapB-like"/>
</dbReference>
<proteinExistence type="predicted"/>
<evidence type="ECO:0000313" key="4">
    <source>
        <dbReference type="Proteomes" id="UP001500280"/>
    </source>
</evidence>
<evidence type="ECO:0008006" key="5">
    <source>
        <dbReference type="Google" id="ProtNLM"/>
    </source>
</evidence>
<organism evidence="3 4">
    <name type="scientific">Kribbella yunnanensis</name>
    <dbReference type="NCBI Taxonomy" id="190194"/>
    <lineage>
        <taxon>Bacteria</taxon>
        <taxon>Bacillati</taxon>
        <taxon>Actinomycetota</taxon>
        <taxon>Actinomycetes</taxon>
        <taxon>Propionibacteriales</taxon>
        <taxon>Kribbellaceae</taxon>
        <taxon>Kribbella</taxon>
    </lineage>
</organism>
<reference evidence="3 4" key="1">
    <citation type="journal article" date="2019" name="Int. J. Syst. Evol. Microbiol.">
        <title>The Global Catalogue of Microorganisms (GCM) 10K type strain sequencing project: providing services to taxonomists for standard genome sequencing and annotation.</title>
        <authorList>
            <consortium name="The Broad Institute Genomics Platform"/>
            <consortium name="The Broad Institute Genome Sequencing Center for Infectious Disease"/>
            <person name="Wu L."/>
            <person name="Ma J."/>
        </authorList>
    </citation>
    <scope>NUCLEOTIDE SEQUENCE [LARGE SCALE GENOMIC DNA]</scope>
    <source>
        <strain evidence="3 4">JCM 14307</strain>
    </source>
</reference>
<comment type="caution">
    <text evidence="3">The sequence shown here is derived from an EMBL/GenBank/DDBJ whole genome shotgun (WGS) entry which is preliminary data.</text>
</comment>
<evidence type="ECO:0000256" key="1">
    <source>
        <dbReference type="ARBA" id="ARBA00022649"/>
    </source>
</evidence>
<evidence type="ECO:0000256" key="2">
    <source>
        <dbReference type="SAM" id="MobiDB-lite"/>
    </source>
</evidence>
<keyword evidence="1" id="KW-1277">Toxin-antitoxin system</keyword>
<protein>
    <recommendedName>
        <fullName evidence="5">PSK operon transcription factor</fullName>
    </recommendedName>
</protein>
<accession>A0ABN2HH27</accession>
<sequence length="92" mass="9922">MASVRITHEATCELVGELARLTGESPEAAVDAAVRERLARVHRRHADRLADRLLAISADAARRLPADLGAADPSNQLYDEAGLPESRAEQLP</sequence>
<gene>
    <name evidence="3" type="ORF">GCM10009745_35850</name>
</gene>
<dbReference type="Proteomes" id="UP001500280">
    <property type="component" value="Unassembled WGS sequence"/>
</dbReference>
<keyword evidence="4" id="KW-1185">Reference proteome</keyword>
<dbReference type="Pfam" id="PF07704">
    <property type="entry name" value="PSK_trans_fac"/>
    <property type="match status" value="1"/>
</dbReference>
<feature type="region of interest" description="Disordered" evidence="2">
    <location>
        <begin position="67"/>
        <end position="92"/>
    </location>
</feature>
<evidence type="ECO:0000313" key="3">
    <source>
        <dbReference type="EMBL" id="GAA1687844.1"/>
    </source>
</evidence>
<dbReference type="EMBL" id="BAAANF010000012">
    <property type="protein sequence ID" value="GAA1687844.1"/>
    <property type="molecule type" value="Genomic_DNA"/>
</dbReference>
<name>A0ABN2HH27_9ACTN</name>